<dbReference type="PANTHER" id="PTHR43649">
    <property type="entry name" value="ARABINOSE-BINDING PROTEIN-RELATED"/>
    <property type="match status" value="1"/>
</dbReference>
<gene>
    <name evidence="2" type="ORF">DWV08_16435</name>
    <name evidence="3" type="ORF">DXU92_16330</name>
</gene>
<feature type="signal peptide" evidence="1">
    <location>
        <begin position="1"/>
        <end position="20"/>
    </location>
</feature>
<dbReference type="Gene3D" id="3.40.190.10">
    <property type="entry name" value="Periplasmic binding protein-like II"/>
    <property type="match status" value="2"/>
</dbReference>
<dbReference type="SUPFAM" id="SSF53850">
    <property type="entry name" value="Periplasmic binding protein-like II"/>
    <property type="match status" value="1"/>
</dbReference>
<sequence>MKRKQFLALAAGAATVPVLAACGGTSGGASSTAAAVEGEIEPRPISWLLSRPANGAVISIVSALAEEYAAEHEGFSLELITTPDRPSYIQKYETLAAANELPELFDTDATPFAAKLASVDRMIDVEDLLTQLGVIEDFRPAALDYQRFDDGSLHMIPLEFGVELFWYNKALFEDAGVEVPTTLEEMVPLCEALAASGVTPIAVGGADAWPLERYVAYQPFRLAGPEYITALKQGDAAFTDDPGAASARWLAALGEAGAFQEGFSSVGYADAQALFTSGRAAMYNMGTWELPNLATTELPEEMHERIGFFTLPVTDGSVTGPDEFVAPSGIGVAVNAQTYDPLVRDFLGFVLARYPEEYAKSGLLGPTGIEPAVPDNALPLYQEAIDVAAELGDATLMPWDTQLDPSTNSRLQQELVLLVQGDITPEEFLTTMDDTLTKNAPKYFED</sequence>
<dbReference type="OrthoDB" id="3256840at2"/>
<evidence type="ECO:0000256" key="1">
    <source>
        <dbReference type="SAM" id="SignalP"/>
    </source>
</evidence>
<dbReference type="EMBL" id="CP031356">
    <property type="protein sequence ID" value="AXK47050.1"/>
    <property type="molecule type" value="Genomic_DNA"/>
</dbReference>
<dbReference type="Pfam" id="PF01547">
    <property type="entry name" value="SBP_bac_1"/>
    <property type="match status" value="1"/>
</dbReference>
<dbReference type="RefSeq" id="WP_115414797.1">
    <property type="nucleotide sequence ID" value="NZ_CP031356.1"/>
</dbReference>
<dbReference type="InterPro" id="IPR006059">
    <property type="entry name" value="SBP"/>
</dbReference>
<dbReference type="Proteomes" id="UP000282185">
    <property type="component" value="Unassembled WGS sequence"/>
</dbReference>
<dbReference type="Proteomes" id="UP000254236">
    <property type="component" value="Chromosome"/>
</dbReference>
<dbReference type="AlphaFoldDB" id="A0A345YSZ8"/>
<evidence type="ECO:0000313" key="5">
    <source>
        <dbReference type="Proteomes" id="UP000282185"/>
    </source>
</evidence>
<keyword evidence="1" id="KW-0732">Signal</keyword>
<dbReference type="InterPro" id="IPR050490">
    <property type="entry name" value="Bact_solute-bd_prot1"/>
</dbReference>
<dbReference type="KEGG" id="bsau:DWV08_16435"/>
<accession>A0A345YSZ8</accession>
<dbReference type="EMBL" id="QSWH01000011">
    <property type="protein sequence ID" value="RRR20899.1"/>
    <property type="molecule type" value="Genomic_DNA"/>
</dbReference>
<keyword evidence="4" id="KW-1185">Reference proteome</keyword>
<feature type="chain" id="PRO_5044584659" evidence="1">
    <location>
        <begin position="21"/>
        <end position="446"/>
    </location>
</feature>
<evidence type="ECO:0000313" key="2">
    <source>
        <dbReference type="EMBL" id="AXK47050.1"/>
    </source>
</evidence>
<organism evidence="3 5">
    <name type="scientific">Brachybacterium saurashtrense</name>
    <dbReference type="NCBI Taxonomy" id="556288"/>
    <lineage>
        <taxon>Bacteria</taxon>
        <taxon>Bacillati</taxon>
        <taxon>Actinomycetota</taxon>
        <taxon>Actinomycetes</taxon>
        <taxon>Micrococcales</taxon>
        <taxon>Dermabacteraceae</taxon>
        <taxon>Brachybacterium</taxon>
    </lineage>
</organism>
<protein>
    <submittedName>
        <fullName evidence="3">Extracellular solute-binding protein</fullName>
    </submittedName>
</protein>
<evidence type="ECO:0000313" key="3">
    <source>
        <dbReference type="EMBL" id="RRR20899.1"/>
    </source>
</evidence>
<name>A0A345YSZ8_9MICO</name>
<reference evidence="2 4" key="1">
    <citation type="submission" date="2018-07" db="EMBL/GenBank/DDBJ databases">
        <title>Brachybacterium saurashtrense DSM 23186 genome sequence.</title>
        <authorList>
            <person name="Guo L."/>
        </authorList>
    </citation>
    <scope>NUCLEOTIDE SEQUENCE [LARGE SCALE GENOMIC DNA]</scope>
    <source>
        <strain evidence="2 4">DSM 23186</strain>
    </source>
</reference>
<proteinExistence type="predicted"/>
<evidence type="ECO:0000313" key="4">
    <source>
        <dbReference type="Proteomes" id="UP000254236"/>
    </source>
</evidence>
<reference evidence="3 5" key="2">
    <citation type="submission" date="2018-08" db="EMBL/GenBank/DDBJ databases">
        <title>Brachybacterium saurashtrense DSM 23186.</title>
        <authorList>
            <person name="Li Y."/>
        </authorList>
    </citation>
    <scope>NUCLEOTIDE SEQUENCE [LARGE SCALE GENOMIC DNA]</scope>
    <source>
        <strain evidence="3 5">DSM 23186</strain>
    </source>
</reference>
<dbReference type="PROSITE" id="PS51257">
    <property type="entry name" value="PROKAR_LIPOPROTEIN"/>
    <property type="match status" value="1"/>
</dbReference>